<feature type="transmembrane region" description="Helical" evidence="2">
    <location>
        <begin position="38"/>
        <end position="57"/>
    </location>
</feature>
<feature type="transmembrane region" description="Helical" evidence="2">
    <location>
        <begin position="12"/>
        <end position="31"/>
    </location>
</feature>
<dbReference type="AlphaFoldDB" id="A0A8D4VLF6"/>
<proteinExistence type="inferred from homology"/>
<dbReference type="PANTHER" id="PTHR30487:SF0">
    <property type="entry name" value="PREPILIN LEADER PEPTIDASE_N-METHYLTRANSFERASE-RELATED"/>
    <property type="match status" value="1"/>
</dbReference>
<reference evidence="4" key="1">
    <citation type="submission" date="2019-06" db="EMBL/GenBank/DDBJ databases">
        <title>Complete genome sequence of Methylogaea oryzae strain JCM16910.</title>
        <authorList>
            <person name="Asakawa S."/>
        </authorList>
    </citation>
    <scope>NUCLEOTIDE SEQUENCE</scope>
    <source>
        <strain evidence="4">E10</strain>
    </source>
</reference>
<dbReference type="InterPro" id="IPR000045">
    <property type="entry name" value="Prepilin_IV_endopep_pep"/>
</dbReference>
<keyword evidence="2" id="KW-0812">Transmembrane</keyword>
<evidence type="ECO:0000256" key="1">
    <source>
        <dbReference type="ARBA" id="ARBA00005801"/>
    </source>
</evidence>
<dbReference type="Proteomes" id="UP000824988">
    <property type="component" value="Chromosome"/>
</dbReference>
<evidence type="ECO:0000313" key="5">
    <source>
        <dbReference type="Proteomes" id="UP000824988"/>
    </source>
</evidence>
<dbReference type="EMBL" id="AP019782">
    <property type="protein sequence ID" value="BBL69965.1"/>
    <property type="molecule type" value="Genomic_DNA"/>
</dbReference>
<dbReference type="Pfam" id="PF01478">
    <property type="entry name" value="Peptidase_A24"/>
    <property type="match status" value="1"/>
</dbReference>
<dbReference type="KEGG" id="moz:MoryE10_05710"/>
<accession>A0A8D4VLF6</accession>
<dbReference type="InterPro" id="IPR050882">
    <property type="entry name" value="Prepilin_peptidase/N-MTase"/>
</dbReference>
<sequence length="188" mass="19755">MALFDNGVWGEFGANILFCTFMALGVIYDVFTRRIPNWLNGIGLCAALLSAGLIDQWQSVTDAGLGMGAGLLALLPLYAFASMGAGDVKMMAVVGAFVGAAKVLLIAAVSVTAAAVASVAVILVRGELPALCRRYGAMLTHMVVAQEVAYLPPRQGDWAGKRVAFAPAIAVGAIVVVFWRPDWLPFLP</sequence>
<gene>
    <name evidence="4" type="ORF">MoryE10_05710</name>
</gene>
<dbReference type="GO" id="GO:0004190">
    <property type="term" value="F:aspartic-type endopeptidase activity"/>
    <property type="evidence" value="ECO:0007669"/>
    <property type="project" value="InterPro"/>
</dbReference>
<keyword evidence="5" id="KW-1185">Reference proteome</keyword>
<keyword evidence="2" id="KW-1133">Transmembrane helix</keyword>
<evidence type="ECO:0000313" key="4">
    <source>
        <dbReference type="EMBL" id="BBL69965.1"/>
    </source>
</evidence>
<dbReference type="RefSeq" id="WP_221048144.1">
    <property type="nucleotide sequence ID" value="NZ_AP019782.1"/>
</dbReference>
<feature type="transmembrane region" description="Helical" evidence="2">
    <location>
        <begin position="163"/>
        <end position="181"/>
    </location>
</feature>
<keyword evidence="2" id="KW-0472">Membrane</keyword>
<evidence type="ECO:0000259" key="3">
    <source>
        <dbReference type="Pfam" id="PF01478"/>
    </source>
</evidence>
<protein>
    <recommendedName>
        <fullName evidence="3">Prepilin type IV endopeptidase peptidase domain-containing protein</fullName>
    </recommendedName>
</protein>
<name>A0A8D4VLF6_9GAMM</name>
<dbReference type="GO" id="GO:0006465">
    <property type="term" value="P:signal peptide processing"/>
    <property type="evidence" value="ECO:0007669"/>
    <property type="project" value="TreeGrafter"/>
</dbReference>
<feature type="transmembrane region" description="Helical" evidence="2">
    <location>
        <begin position="63"/>
        <end position="81"/>
    </location>
</feature>
<organism evidence="4 5">
    <name type="scientific">Methylogaea oryzae</name>
    <dbReference type="NCBI Taxonomy" id="1295382"/>
    <lineage>
        <taxon>Bacteria</taxon>
        <taxon>Pseudomonadati</taxon>
        <taxon>Pseudomonadota</taxon>
        <taxon>Gammaproteobacteria</taxon>
        <taxon>Methylococcales</taxon>
        <taxon>Methylococcaceae</taxon>
        <taxon>Methylogaea</taxon>
    </lineage>
</organism>
<dbReference type="PANTHER" id="PTHR30487">
    <property type="entry name" value="TYPE 4 PREPILIN-LIKE PROTEINS LEADER PEPTIDE-PROCESSING ENZYME"/>
    <property type="match status" value="1"/>
</dbReference>
<dbReference type="GO" id="GO:0005886">
    <property type="term" value="C:plasma membrane"/>
    <property type="evidence" value="ECO:0007669"/>
    <property type="project" value="TreeGrafter"/>
</dbReference>
<feature type="domain" description="Prepilin type IV endopeptidase peptidase" evidence="3">
    <location>
        <begin position="16"/>
        <end position="117"/>
    </location>
</feature>
<feature type="transmembrane region" description="Helical" evidence="2">
    <location>
        <begin position="93"/>
        <end position="123"/>
    </location>
</feature>
<evidence type="ECO:0000256" key="2">
    <source>
        <dbReference type="SAM" id="Phobius"/>
    </source>
</evidence>
<comment type="similarity">
    <text evidence="1">Belongs to the peptidase A24 family.</text>
</comment>